<dbReference type="InterPro" id="IPR019734">
    <property type="entry name" value="TPR_rpt"/>
</dbReference>
<protein>
    <submittedName>
        <fullName evidence="5">Tetratricopeptide repeat protein</fullName>
    </submittedName>
</protein>
<feature type="repeat" description="TPR" evidence="3">
    <location>
        <begin position="523"/>
        <end position="555"/>
    </location>
</feature>
<comment type="caution">
    <text evidence="5">The sequence shown here is derived from an EMBL/GenBank/DDBJ whole genome shotgun (WGS) entry which is preliminary data.</text>
</comment>
<keyword evidence="6" id="KW-1185">Reference proteome</keyword>
<evidence type="ECO:0000313" key="6">
    <source>
        <dbReference type="Proteomes" id="UP001517247"/>
    </source>
</evidence>
<dbReference type="RefSeq" id="WP_246077005.1">
    <property type="nucleotide sequence ID" value="NZ_SSHJ02000006.1"/>
</dbReference>
<feature type="signal peptide" evidence="4">
    <location>
        <begin position="1"/>
        <end position="27"/>
    </location>
</feature>
<evidence type="ECO:0000313" key="5">
    <source>
        <dbReference type="EMBL" id="MFN0255987.1"/>
    </source>
</evidence>
<dbReference type="Proteomes" id="UP001517247">
    <property type="component" value="Unassembled WGS sequence"/>
</dbReference>
<dbReference type="PROSITE" id="PS50005">
    <property type="entry name" value="TPR"/>
    <property type="match status" value="3"/>
</dbReference>
<evidence type="ECO:0000256" key="2">
    <source>
        <dbReference type="ARBA" id="ARBA00022803"/>
    </source>
</evidence>
<keyword evidence="1" id="KW-0677">Repeat</keyword>
<keyword evidence="4" id="KW-0732">Signal</keyword>
<proteinExistence type="predicted"/>
<dbReference type="Gene3D" id="1.25.40.10">
    <property type="entry name" value="Tetratricopeptide repeat domain"/>
    <property type="match status" value="3"/>
</dbReference>
<gene>
    <name evidence="5" type="ORF">E6A44_010415</name>
</gene>
<accession>A0ABW9J9Q0</accession>
<evidence type="ECO:0000256" key="4">
    <source>
        <dbReference type="SAM" id="SignalP"/>
    </source>
</evidence>
<dbReference type="PANTHER" id="PTHR15704:SF7">
    <property type="entry name" value="SUPERKILLER COMPLEX PROTEIN 3"/>
    <property type="match status" value="1"/>
</dbReference>
<dbReference type="Pfam" id="PF13181">
    <property type="entry name" value="TPR_8"/>
    <property type="match status" value="1"/>
</dbReference>
<reference evidence="5 6" key="1">
    <citation type="submission" date="2024-12" db="EMBL/GenBank/DDBJ databases">
        <authorList>
            <person name="Hu S."/>
        </authorList>
    </citation>
    <scope>NUCLEOTIDE SEQUENCE [LARGE SCALE GENOMIC DNA]</scope>
    <source>
        <strain evidence="5 6">THG-T11</strain>
    </source>
</reference>
<keyword evidence="2 3" id="KW-0802">TPR repeat</keyword>
<dbReference type="Pfam" id="PF13432">
    <property type="entry name" value="TPR_16"/>
    <property type="match status" value="1"/>
</dbReference>
<name>A0ABW9J9Q0_9SPHI</name>
<organism evidence="5 6">
    <name type="scientific">Pedobacter ureilyticus</name>
    <dbReference type="NCBI Taxonomy" id="1393051"/>
    <lineage>
        <taxon>Bacteria</taxon>
        <taxon>Pseudomonadati</taxon>
        <taxon>Bacteroidota</taxon>
        <taxon>Sphingobacteriia</taxon>
        <taxon>Sphingobacteriales</taxon>
        <taxon>Sphingobacteriaceae</taxon>
        <taxon>Pedobacter</taxon>
    </lineage>
</organism>
<dbReference type="SUPFAM" id="SSF81901">
    <property type="entry name" value="HCP-like"/>
    <property type="match status" value="1"/>
</dbReference>
<dbReference type="SMART" id="SM00028">
    <property type="entry name" value="TPR"/>
    <property type="match status" value="7"/>
</dbReference>
<sequence>METMKMIKKNVALATGLLLMGSTASFAQSLADAKKAIDAEQYQKATSMLKTLVANQPKEGENYFNLGKVYLLTDNIDSARAAFTNGTTADPKNALNFVGLGQADLSQGNATNAKTNFDKAISLKAKDYTTYLAIGRAYIDQVDKKNIDYAQALPNLQKADELDSKDKDPETFLALADFYASQRKNTEAYPQYLRALDINPTLYRANVQIGKMYKDAFAFPEAEAEIQKVIAADPNYGPAYRELAEVQNQWSLADPKNGAAKKSQSLENMRKYLDLTDKSFDSRLRYAQFLFYANDFATLEKEVATLNAPDPKDPKNFVVTRMRGYSAVENKNYEQGIKYMNELFGRTQDASRIIGSDYLYLGKAQQNLGQDSLAFINISKAVELDSTKSEELAAIGAKFYAAKNFAKAAQVYEKVTEANSKDPNVAMNYYYLGASHYFAYAYDVRDNKNPTKDALVKADTAFSKLTRLAPDYETAYLFRARINKNLDDAESSQKLAVPYYEKFIDLVTVAKPEKAAANKVPLAEAYNYLGAIYANTDKEKAKEYFNKTLAIDPQNALATDNLKFLAGPAPKKAPIKK</sequence>
<evidence type="ECO:0000256" key="1">
    <source>
        <dbReference type="ARBA" id="ARBA00022737"/>
    </source>
</evidence>
<feature type="chain" id="PRO_5045106126" evidence="4">
    <location>
        <begin position="28"/>
        <end position="577"/>
    </location>
</feature>
<dbReference type="PANTHER" id="PTHR15704">
    <property type="entry name" value="SUPERKILLER 3 PROTEIN-RELATED"/>
    <property type="match status" value="1"/>
</dbReference>
<feature type="repeat" description="TPR" evidence="3">
    <location>
        <begin position="60"/>
        <end position="93"/>
    </location>
</feature>
<feature type="repeat" description="TPR" evidence="3">
    <location>
        <begin position="169"/>
        <end position="202"/>
    </location>
</feature>
<dbReference type="SUPFAM" id="SSF48452">
    <property type="entry name" value="TPR-like"/>
    <property type="match status" value="2"/>
</dbReference>
<dbReference type="EMBL" id="SSHJ02000006">
    <property type="protein sequence ID" value="MFN0255987.1"/>
    <property type="molecule type" value="Genomic_DNA"/>
</dbReference>
<dbReference type="InterPro" id="IPR011990">
    <property type="entry name" value="TPR-like_helical_dom_sf"/>
</dbReference>
<dbReference type="InterPro" id="IPR039226">
    <property type="entry name" value="Ski3/TTC37"/>
</dbReference>
<evidence type="ECO:0000256" key="3">
    <source>
        <dbReference type="PROSITE-ProRule" id="PRU00339"/>
    </source>
</evidence>